<dbReference type="EMBL" id="AP021861">
    <property type="protein sequence ID" value="BBO32922.1"/>
    <property type="molecule type" value="Genomic_DNA"/>
</dbReference>
<protein>
    <submittedName>
        <fullName evidence="1">Uncharacterized protein</fullName>
    </submittedName>
</protein>
<keyword evidence="2" id="KW-1185">Reference proteome</keyword>
<proteinExistence type="predicted"/>
<evidence type="ECO:0000313" key="2">
    <source>
        <dbReference type="Proteomes" id="UP000326837"/>
    </source>
</evidence>
<reference evidence="2" key="1">
    <citation type="submission" date="2019-10" db="EMBL/GenBank/DDBJ databases">
        <title>Lacipirellula parvula gen. nov., sp. nov., representing a lineage of planctomycetes widespread in freshwater anoxic habitats, and description of the family Lacipirellulaceae.</title>
        <authorList>
            <person name="Dedysh S.N."/>
            <person name="Kulichevskaya I.S."/>
            <person name="Beletsky A.V."/>
            <person name="Rakitin A.L."/>
            <person name="Mardanov A.V."/>
            <person name="Ivanova A.A."/>
            <person name="Saltykova V.X."/>
            <person name="Rijpstra W.I.C."/>
            <person name="Sinninghe Damste J.S."/>
            <person name="Ravin N.V."/>
        </authorList>
    </citation>
    <scope>NUCLEOTIDE SEQUENCE [LARGE SCALE GENOMIC DNA]</scope>
    <source>
        <strain evidence="2">PX69</strain>
    </source>
</reference>
<dbReference type="Proteomes" id="UP000326837">
    <property type="component" value="Chromosome"/>
</dbReference>
<dbReference type="KEGG" id="lpav:PLANPX_2534"/>
<accession>A0A5K7XAF7</accession>
<gene>
    <name evidence="1" type="ORF">PLANPX_2534</name>
</gene>
<evidence type="ECO:0000313" key="1">
    <source>
        <dbReference type="EMBL" id="BBO32922.1"/>
    </source>
</evidence>
<organism evidence="1 2">
    <name type="scientific">Lacipirellula parvula</name>
    <dbReference type="NCBI Taxonomy" id="2650471"/>
    <lineage>
        <taxon>Bacteria</taxon>
        <taxon>Pseudomonadati</taxon>
        <taxon>Planctomycetota</taxon>
        <taxon>Planctomycetia</taxon>
        <taxon>Pirellulales</taxon>
        <taxon>Lacipirellulaceae</taxon>
        <taxon>Lacipirellula</taxon>
    </lineage>
</organism>
<dbReference type="AlphaFoldDB" id="A0A5K7XAF7"/>
<sequence>MIKQILPAVAWRPVLQLEGATVQYDPALVGPRFLATGVGPR</sequence>
<name>A0A5K7XAF7_9BACT</name>